<dbReference type="Pfam" id="PF04095">
    <property type="entry name" value="NAPRTase"/>
    <property type="match status" value="1"/>
</dbReference>
<comment type="cofactor">
    <cofactor evidence="1">
        <name>Mn(2+)</name>
        <dbReference type="ChEBI" id="CHEBI:29035"/>
    </cofactor>
</comment>
<dbReference type="Gene3D" id="3.20.140.10">
    <property type="entry name" value="nicotinate phosphoribosyltransferase"/>
    <property type="match status" value="1"/>
</dbReference>
<dbReference type="STRING" id="51028.A0A0N4V3R9"/>
<evidence type="ECO:0000259" key="19">
    <source>
        <dbReference type="Pfam" id="PF17956"/>
    </source>
</evidence>
<evidence type="ECO:0000313" key="22">
    <source>
        <dbReference type="WBParaSite" id="EVEC_0000471501-mRNA-1"/>
    </source>
</evidence>
<evidence type="ECO:0000256" key="5">
    <source>
        <dbReference type="ARBA" id="ARBA00013236"/>
    </source>
</evidence>
<comment type="catalytic activity">
    <reaction evidence="15 16">
        <text>5-phospho-alpha-D-ribose 1-diphosphate + nicotinate + ATP + H2O = nicotinate beta-D-ribonucleotide + ADP + phosphate + diphosphate</text>
        <dbReference type="Rhea" id="RHEA:36163"/>
        <dbReference type="ChEBI" id="CHEBI:15377"/>
        <dbReference type="ChEBI" id="CHEBI:30616"/>
        <dbReference type="ChEBI" id="CHEBI:32544"/>
        <dbReference type="ChEBI" id="CHEBI:33019"/>
        <dbReference type="ChEBI" id="CHEBI:43474"/>
        <dbReference type="ChEBI" id="CHEBI:57502"/>
        <dbReference type="ChEBI" id="CHEBI:58017"/>
        <dbReference type="ChEBI" id="CHEBI:456216"/>
        <dbReference type="EC" id="6.3.4.21"/>
    </reaction>
</comment>
<evidence type="ECO:0000256" key="1">
    <source>
        <dbReference type="ARBA" id="ARBA00001936"/>
    </source>
</evidence>
<reference evidence="22" key="1">
    <citation type="submission" date="2017-02" db="UniProtKB">
        <authorList>
            <consortium name="WormBaseParasite"/>
        </authorList>
    </citation>
    <scope>IDENTIFICATION</scope>
</reference>
<comment type="similarity">
    <text evidence="4 16">Belongs to the NAPRTase family.</text>
</comment>
<evidence type="ECO:0000259" key="18">
    <source>
        <dbReference type="Pfam" id="PF17767"/>
    </source>
</evidence>
<dbReference type="Proteomes" id="UP000274131">
    <property type="component" value="Unassembled WGS sequence"/>
</dbReference>
<dbReference type="GO" id="GO:0016740">
    <property type="term" value="F:transferase activity"/>
    <property type="evidence" value="ECO:0007669"/>
    <property type="project" value="UniProtKB-KW"/>
</dbReference>
<dbReference type="InterPro" id="IPR006405">
    <property type="entry name" value="Nic_PRibTrfase_pncB"/>
</dbReference>
<feature type="domain" description="Nicotinate phosphoribosyltransferase N-terminal" evidence="18">
    <location>
        <begin position="19"/>
        <end position="146"/>
    </location>
</feature>
<name>A0A0N4V3R9_ENTVE</name>
<evidence type="ECO:0000256" key="13">
    <source>
        <dbReference type="ARBA" id="ARBA00023211"/>
    </source>
</evidence>
<gene>
    <name evidence="20" type="ORF">EVEC_LOCUS4423</name>
</gene>
<keyword evidence="21" id="KW-1185">Reference proteome</keyword>
<dbReference type="InterPro" id="IPR040727">
    <property type="entry name" value="NAPRTase_N"/>
</dbReference>
<dbReference type="InterPro" id="IPR041525">
    <property type="entry name" value="N/Namide_PRibTrfase"/>
</dbReference>
<dbReference type="OrthoDB" id="193380at2759"/>
<dbReference type="PANTHER" id="PTHR11098">
    <property type="entry name" value="NICOTINATE PHOSPHORIBOSYLTRANSFERASE"/>
    <property type="match status" value="1"/>
</dbReference>
<comment type="function">
    <text evidence="14">Catalyzes the first step in the biosynthesis of NAD from nicotinic acid, the ATP-dependent synthesis of beta-nicotinate D-ribonucleotide from nicotinate and 5-phospho-D-ribose 1-phosphate. Helps prevent cellular oxidative stress via its role in NAD biosynthesis.</text>
</comment>
<comment type="pathway">
    <text evidence="3 16">Cofactor biosynthesis; NAD(+) biosynthesis; nicotinate D-ribonucleotide from nicotinate: step 1/1.</text>
</comment>
<dbReference type="EC" id="6.3.4.21" evidence="5 16"/>
<keyword evidence="8 16" id="KW-0436">Ligase</keyword>
<keyword evidence="10 16" id="KW-0808">Transferase</keyword>
<dbReference type="Gene3D" id="3.20.20.70">
    <property type="entry name" value="Aldolase class I"/>
    <property type="match status" value="1"/>
</dbReference>
<dbReference type="UniPathway" id="UPA00253">
    <property type="reaction ID" value="UER00457"/>
</dbReference>
<evidence type="ECO:0000256" key="3">
    <source>
        <dbReference type="ARBA" id="ARBA00004952"/>
    </source>
</evidence>
<dbReference type="GO" id="GO:0004516">
    <property type="term" value="F:nicotinate phosphoribosyltransferase activity"/>
    <property type="evidence" value="ECO:0007669"/>
    <property type="project" value="UniProtKB-UniRule"/>
</dbReference>
<dbReference type="InterPro" id="IPR007229">
    <property type="entry name" value="Nic_PRibTrfase-Fam"/>
</dbReference>
<dbReference type="SUPFAM" id="SSF54675">
    <property type="entry name" value="Nicotinate/Quinolinate PRTase N-terminal domain-like"/>
    <property type="match status" value="1"/>
</dbReference>
<evidence type="ECO:0000256" key="6">
    <source>
        <dbReference type="ARBA" id="ARBA00021569"/>
    </source>
</evidence>
<dbReference type="NCBIfam" id="TIGR01513">
    <property type="entry name" value="NAPRTase_put"/>
    <property type="match status" value="1"/>
</dbReference>
<dbReference type="Pfam" id="PF17956">
    <property type="entry name" value="NAPRTase_C"/>
    <property type="match status" value="1"/>
</dbReference>
<reference evidence="20 21" key="2">
    <citation type="submission" date="2018-10" db="EMBL/GenBank/DDBJ databases">
        <authorList>
            <consortium name="Pathogen Informatics"/>
        </authorList>
    </citation>
    <scope>NUCLEOTIDE SEQUENCE [LARGE SCALE GENOMIC DNA]</scope>
</reference>
<evidence type="ECO:0000256" key="7">
    <source>
        <dbReference type="ARBA" id="ARBA00022553"/>
    </source>
</evidence>
<keyword evidence="9 16" id="KW-0662">Pyridine nucleotide biosynthesis</keyword>
<dbReference type="GO" id="GO:0046872">
    <property type="term" value="F:metal ion binding"/>
    <property type="evidence" value="ECO:0007669"/>
    <property type="project" value="UniProtKB-KW"/>
</dbReference>
<dbReference type="SUPFAM" id="SSF51690">
    <property type="entry name" value="Nicotinate/Quinolinate PRTase C-terminal domain-like"/>
    <property type="match status" value="1"/>
</dbReference>
<dbReference type="CDD" id="cd01570">
    <property type="entry name" value="NAPRTase_A"/>
    <property type="match status" value="1"/>
</dbReference>
<dbReference type="EMBL" id="UXUI01007853">
    <property type="protein sequence ID" value="VDD89672.1"/>
    <property type="molecule type" value="Genomic_DNA"/>
</dbReference>
<keyword evidence="11" id="KW-0479">Metal-binding</keyword>
<evidence type="ECO:0000256" key="14">
    <source>
        <dbReference type="ARBA" id="ARBA00023426"/>
    </source>
</evidence>
<keyword evidence="13" id="KW-0464">Manganese</keyword>
<evidence type="ECO:0000256" key="11">
    <source>
        <dbReference type="ARBA" id="ARBA00022723"/>
    </source>
</evidence>
<accession>A0A0N4V3R9</accession>
<evidence type="ECO:0000313" key="21">
    <source>
        <dbReference type="Proteomes" id="UP000274131"/>
    </source>
</evidence>
<feature type="domain" description="Nicotinate/nicotinamide phosphoribosyltransferase" evidence="17">
    <location>
        <begin position="320"/>
        <end position="421"/>
    </location>
</feature>
<sequence length="549" mass="61627">MVARNLSTDIQDDSVIQTLLTDLYQITMCYGYWKAGVHEQNCVFDVFFRKNPFGGEYTIFAGLEDCLRFLDKFKFKKTDVDFLRKVLPNNIDPEFFDYLLGLNAKGVKVSALKEGSVVFPRVPMITVEGPLAVCQIFETIFLNLVSFASLVTTNASRLRYVAGDKQKLYEFGLRRAQGPNGALSASKYSYVGGFDGTSNVLAGERFNIPVFGTHAHSFISAFSSPSDLKVRKMKNASGTEEYDLYELAKTKLEFLTGKFSWGVSNHEISAGELCAFCAYAVAFPSSFLVLVDTYDVLKSGIINFCAVTLALFDLGYRAIGIRIDSGDLSYLSQQVRSKFKMVAGLDPQYSWISKLTIFASNSVNEDTISSLNEQHHEIDGFGIGGNLVTCYKQSSLGCVYKLVTLEGNPKIKLSEDVGKITIPGKKRCYRLYGRTGLAVCDLMMLDDEEPPKEHHPILCRHPFVESKRAEVVPHKVECLQQYYYGDGELHMPLPTLEEIRRHTADSLQTLRSDHRRLLNPTPYKVSLSVKLYAFLHNIWLENAPIGRLE</sequence>
<dbReference type="PIRSF" id="PIRSF000484">
    <property type="entry name" value="NAPRT"/>
    <property type="match status" value="1"/>
</dbReference>
<evidence type="ECO:0000256" key="4">
    <source>
        <dbReference type="ARBA" id="ARBA00010897"/>
    </source>
</evidence>
<dbReference type="Pfam" id="PF17767">
    <property type="entry name" value="NAPRTase_N"/>
    <property type="match status" value="1"/>
</dbReference>
<proteinExistence type="inferred from homology"/>
<evidence type="ECO:0000256" key="12">
    <source>
        <dbReference type="ARBA" id="ARBA00022842"/>
    </source>
</evidence>
<dbReference type="WBParaSite" id="EVEC_0000471501-mRNA-1">
    <property type="protein sequence ID" value="EVEC_0000471501-mRNA-1"/>
    <property type="gene ID" value="EVEC_0000471501"/>
</dbReference>
<dbReference type="AlphaFoldDB" id="A0A0N4V3R9"/>
<dbReference type="PANTHER" id="PTHR11098:SF1">
    <property type="entry name" value="NICOTINATE PHOSPHORIBOSYLTRANSFERASE"/>
    <property type="match status" value="1"/>
</dbReference>
<feature type="domain" description="Nicotinate phosphoribosyltransferase C-terminal" evidence="19">
    <location>
        <begin position="425"/>
        <end position="534"/>
    </location>
</feature>
<dbReference type="InterPro" id="IPR036068">
    <property type="entry name" value="Nicotinate_pribotase-like_C"/>
</dbReference>
<keyword evidence="7" id="KW-0597">Phosphoprotein</keyword>
<keyword evidence="12" id="KW-0460">Magnesium</keyword>
<comment type="PTM">
    <text evidence="16">Transiently phosphorylated on a His residue during the reaction cycle. Phosphorylation strongly increases the affinity for substrates and increases the rate of nicotinate D-ribonucleotide production. Dephosphorylation regenerates the low-affinity form of the enzyme, leading to product release.</text>
</comment>
<organism evidence="22">
    <name type="scientific">Enterobius vermicularis</name>
    <name type="common">Human pinworm</name>
    <dbReference type="NCBI Taxonomy" id="51028"/>
    <lineage>
        <taxon>Eukaryota</taxon>
        <taxon>Metazoa</taxon>
        <taxon>Ecdysozoa</taxon>
        <taxon>Nematoda</taxon>
        <taxon>Chromadorea</taxon>
        <taxon>Rhabditida</taxon>
        <taxon>Spirurina</taxon>
        <taxon>Oxyuridomorpha</taxon>
        <taxon>Oxyuroidea</taxon>
        <taxon>Oxyuridae</taxon>
        <taxon>Enterobius</taxon>
    </lineage>
</organism>
<evidence type="ECO:0000256" key="15">
    <source>
        <dbReference type="ARBA" id="ARBA00048668"/>
    </source>
</evidence>
<dbReference type="FunFam" id="3.20.20.70:FF:000155">
    <property type="entry name" value="Nicotinate phosphoribosyltransferase"/>
    <property type="match status" value="1"/>
</dbReference>
<evidence type="ECO:0000256" key="16">
    <source>
        <dbReference type="RuleBase" id="RU365100"/>
    </source>
</evidence>
<dbReference type="GO" id="GO:0005829">
    <property type="term" value="C:cytosol"/>
    <property type="evidence" value="ECO:0007669"/>
    <property type="project" value="TreeGrafter"/>
</dbReference>
<dbReference type="GO" id="GO:0034355">
    <property type="term" value="P:NAD+ biosynthetic process via the salvage pathway"/>
    <property type="evidence" value="ECO:0007669"/>
    <property type="project" value="TreeGrafter"/>
</dbReference>
<dbReference type="InterPro" id="IPR013785">
    <property type="entry name" value="Aldolase_TIM"/>
</dbReference>
<dbReference type="InterPro" id="IPR041619">
    <property type="entry name" value="NAPRTase_C"/>
</dbReference>
<evidence type="ECO:0000256" key="10">
    <source>
        <dbReference type="ARBA" id="ARBA00022679"/>
    </source>
</evidence>
<evidence type="ECO:0000256" key="2">
    <source>
        <dbReference type="ARBA" id="ARBA00001946"/>
    </source>
</evidence>
<protein>
    <recommendedName>
        <fullName evidence="6 16">Nicotinate phosphoribosyltransferase</fullName>
        <ecNumber evidence="5 16">6.3.4.21</ecNumber>
    </recommendedName>
</protein>
<evidence type="ECO:0000259" key="17">
    <source>
        <dbReference type="Pfam" id="PF04095"/>
    </source>
</evidence>
<evidence type="ECO:0000256" key="9">
    <source>
        <dbReference type="ARBA" id="ARBA00022642"/>
    </source>
</evidence>
<evidence type="ECO:0000256" key="8">
    <source>
        <dbReference type="ARBA" id="ARBA00022598"/>
    </source>
</evidence>
<dbReference type="FunFam" id="3.20.140.10:FF:000006">
    <property type="entry name" value="Nicotinate phosphoribosyltransferase"/>
    <property type="match status" value="1"/>
</dbReference>
<comment type="cofactor">
    <cofactor evidence="2">
        <name>Mg(2+)</name>
        <dbReference type="ChEBI" id="CHEBI:18420"/>
    </cofactor>
</comment>
<evidence type="ECO:0000313" key="20">
    <source>
        <dbReference type="EMBL" id="VDD89672.1"/>
    </source>
</evidence>